<accession>A0A834IBZ5</accession>
<sequence length="92" mass="9988">MERGEDRYHAILQAGKTRLRPILMTTSAMVMGMVPLALGLGEGGEQSAPMAHAVIGGVITSTLLTLIVVPVVFSYLDDLKNLSTQLFRRIFT</sequence>
<dbReference type="AlphaFoldDB" id="A0A834IBZ5"/>
<dbReference type="Proteomes" id="UP000625711">
    <property type="component" value="Unassembled WGS sequence"/>
</dbReference>
<evidence type="ECO:0000256" key="1">
    <source>
        <dbReference type="SAM" id="Phobius"/>
    </source>
</evidence>
<protein>
    <recommendedName>
        <fullName evidence="4">Acriflavin resistance protein</fullName>
    </recommendedName>
</protein>
<dbReference type="EMBL" id="JAACXV010008059">
    <property type="protein sequence ID" value="KAF7276217.1"/>
    <property type="molecule type" value="Genomic_DNA"/>
</dbReference>
<proteinExistence type="predicted"/>
<keyword evidence="3" id="KW-1185">Reference proteome</keyword>
<dbReference type="Gene3D" id="1.20.1640.10">
    <property type="entry name" value="Multidrug efflux transporter AcrB transmembrane domain"/>
    <property type="match status" value="1"/>
</dbReference>
<dbReference type="GO" id="GO:0042910">
    <property type="term" value="F:xenobiotic transmembrane transporter activity"/>
    <property type="evidence" value="ECO:0007669"/>
    <property type="project" value="TreeGrafter"/>
</dbReference>
<name>A0A834IBZ5_RHYFE</name>
<keyword evidence="1" id="KW-0472">Membrane</keyword>
<evidence type="ECO:0000313" key="3">
    <source>
        <dbReference type="Proteomes" id="UP000625711"/>
    </source>
</evidence>
<keyword evidence="1" id="KW-1133">Transmembrane helix</keyword>
<dbReference type="GO" id="GO:0005886">
    <property type="term" value="C:plasma membrane"/>
    <property type="evidence" value="ECO:0007669"/>
    <property type="project" value="TreeGrafter"/>
</dbReference>
<evidence type="ECO:0000313" key="2">
    <source>
        <dbReference type="EMBL" id="KAF7276217.1"/>
    </source>
</evidence>
<comment type="caution">
    <text evidence="2">The sequence shown here is derived from an EMBL/GenBank/DDBJ whole genome shotgun (WGS) entry which is preliminary data.</text>
</comment>
<dbReference type="PANTHER" id="PTHR32063:SF0">
    <property type="entry name" value="SWARMING MOTILITY PROTEIN SWRC"/>
    <property type="match status" value="1"/>
</dbReference>
<feature type="transmembrane region" description="Helical" evidence="1">
    <location>
        <begin position="21"/>
        <end position="41"/>
    </location>
</feature>
<dbReference type="Pfam" id="PF00873">
    <property type="entry name" value="ACR_tran"/>
    <property type="match status" value="1"/>
</dbReference>
<reference evidence="2" key="1">
    <citation type="submission" date="2020-08" db="EMBL/GenBank/DDBJ databases">
        <title>Genome sequencing and assembly of the red palm weevil Rhynchophorus ferrugineus.</title>
        <authorList>
            <person name="Dias G.B."/>
            <person name="Bergman C.M."/>
            <person name="Manee M."/>
        </authorList>
    </citation>
    <scope>NUCLEOTIDE SEQUENCE</scope>
    <source>
        <strain evidence="2">AA-2017</strain>
        <tissue evidence="2">Whole larva</tissue>
    </source>
</reference>
<feature type="transmembrane region" description="Helical" evidence="1">
    <location>
        <begin position="53"/>
        <end position="76"/>
    </location>
</feature>
<keyword evidence="1" id="KW-0812">Transmembrane</keyword>
<organism evidence="2 3">
    <name type="scientific">Rhynchophorus ferrugineus</name>
    <name type="common">Red palm weevil</name>
    <name type="synonym">Curculio ferrugineus</name>
    <dbReference type="NCBI Taxonomy" id="354439"/>
    <lineage>
        <taxon>Eukaryota</taxon>
        <taxon>Metazoa</taxon>
        <taxon>Ecdysozoa</taxon>
        <taxon>Arthropoda</taxon>
        <taxon>Hexapoda</taxon>
        <taxon>Insecta</taxon>
        <taxon>Pterygota</taxon>
        <taxon>Neoptera</taxon>
        <taxon>Endopterygota</taxon>
        <taxon>Coleoptera</taxon>
        <taxon>Polyphaga</taxon>
        <taxon>Cucujiformia</taxon>
        <taxon>Curculionidae</taxon>
        <taxon>Dryophthorinae</taxon>
        <taxon>Rhynchophorus</taxon>
    </lineage>
</organism>
<dbReference type="InterPro" id="IPR001036">
    <property type="entry name" value="Acrflvin-R"/>
</dbReference>
<dbReference type="SUPFAM" id="SSF82866">
    <property type="entry name" value="Multidrug efflux transporter AcrB transmembrane domain"/>
    <property type="match status" value="1"/>
</dbReference>
<gene>
    <name evidence="2" type="ORF">GWI33_010806</name>
</gene>
<evidence type="ECO:0008006" key="4">
    <source>
        <dbReference type="Google" id="ProtNLM"/>
    </source>
</evidence>
<dbReference type="PANTHER" id="PTHR32063">
    <property type="match status" value="1"/>
</dbReference>
<dbReference type="OrthoDB" id="6373235at2759"/>